<dbReference type="PANTHER" id="PTHR34598">
    <property type="entry name" value="BLL6449 PROTEIN"/>
    <property type="match status" value="1"/>
</dbReference>
<accession>A0A162Q1L9</accession>
<comment type="caution">
    <text evidence="2">The sequence shown here is derived from an EMBL/GenBank/DDBJ whole genome shotgun (WGS) entry which is preliminary data.</text>
</comment>
<dbReference type="PANTHER" id="PTHR34598:SF3">
    <property type="entry name" value="OXIDOREDUCTASE AN1597"/>
    <property type="match status" value="1"/>
</dbReference>
<dbReference type="NCBIfam" id="NF041278">
    <property type="entry name" value="CmcJ_NvfI_EfuI"/>
    <property type="match status" value="1"/>
</dbReference>
<dbReference type="GO" id="GO:0016491">
    <property type="term" value="F:oxidoreductase activity"/>
    <property type="evidence" value="ECO:0007669"/>
    <property type="project" value="InterPro"/>
</dbReference>
<protein>
    <submittedName>
        <fullName evidence="2">Ga4 desaturase</fullName>
    </submittedName>
</protein>
<organism evidence="2 3">
    <name type="scientific">Colletotrichum incanum</name>
    <name type="common">Soybean anthracnose fungus</name>
    <dbReference type="NCBI Taxonomy" id="1573173"/>
    <lineage>
        <taxon>Eukaryota</taxon>
        <taxon>Fungi</taxon>
        <taxon>Dikarya</taxon>
        <taxon>Ascomycota</taxon>
        <taxon>Pezizomycotina</taxon>
        <taxon>Sordariomycetes</taxon>
        <taxon>Hypocreomycetidae</taxon>
        <taxon>Glomerellales</taxon>
        <taxon>Glomerellaceae</taxon>
        <taxon>Colletotrichum</taxon>
        <taxon>Colletotrichum spaethianum species complex</taxon>
    </lineage>
</organism>
<dbReference type="EMBL" id="LFIW01000165">
    <property type="protein sequence ID" value="KZL87899.1"/>
    <property type="molecule type" value="Genomic_DNA"/>
</dbReference>
<dbReference type="InterPro" id="IPR044053">
    <property type="entry name" value="AsaB-like"/>
</dbReference>
<evidence type="ECO:0000313" key="3">
    <source>
        <dbReference type="Proteomes" id="UP000076584"/>
    </source>
</evidence>
<proteinExistence type="inferred from homology"/>
<reference evidence="2 3" key="1">
    <citation type="submission" date="2015-06" db="EMBL/GenBank/DDBJ databases">
        <title>Survival trade-offs in plant roots during colonization by closely related pathogenic and mutualistic fungi.</title>
        <authorList>
            <person name="Hacquard S."/>
            <person name="Kracher B."/>
            <person name="Hiruma K."/>
            <person name="Weinman A."/>
            <person name="Muench P."/>
            <person name="Garrido Oter R."/>
            <person name="Ver Loren van Themaat E."/>
            <person name="Dallerey J.-F."/>
            <person name="Damm U."/>
            <person name="Henrissat B."/>
            <person name="Lespinet O."/>
            <person name="Thon M."/>
            <person name="Kemen E."/>
            <person name="McHardy A.C."/>
            <person name="Schulze-Lefert P."/>
            <person name="O'Connell R.J."/>
        </authorList>
    </citation>
    <scope>NUCLEOTIDE SEQUENCE [LARGE SCALE GENOMIC DNA]</scope>
    <source>
        <strain evidence="2 3">MAFF 238704</strain>
    </source>
</reference>
<comment type="similarity">
    <text evidence="1">Belongs to the asaB hydroxylase/desaturase family.</text>
</comment>
<evidence type="ECO:0000256" key="1">
    <source>
        <dbReference type="ARBA" id="ARBA00023604"/>
    </source>
</evidence>
<evidence type="ECO:0000313" key="2">
    <source>
        <dbReference type="EMBL" id="KZL87899.1"/>
    </source>
</evidence>
<name>A0A162Q1L9_COLIC</name>
<dbReference type="AlphaFoldDB" id="A0A162Q1L9"/>
<dbReference type="Proteomes" id="UP000076584">
    <property type="component" value="Unassembled WGS sequence"/>
</dbReference>
<keyword evidence="3" id="KW-1185">Reference proteome</keyword>
<sequence>MPHSTEKPESVEAYVNYHLPPPKGEPYPVQMIATVGFQRTKYNRQLVTMTDMRTCDEEFNLDKQGFKVVESTIKEKEWDGDYRFGLPPQLLRDMQELLMKHTGATYVHPFAPHVIRRDPHEKVLNIPDDLPDSEILKMQPPAMFVHVDQSYQGAEVVLDRLPEAEMLRGKTKTRWGIVNIWQPLKLVQREPLAVCDARSVEDSDLRPVTTRIVIEKPPNTVNKDNEQWHMVANSPHKWY</sequence>
<gene>
    <name evidence="2" type="ORF">CI238_05078</name>
</gene>